<protein>
    <submittedName>
        <fullName evidence="1">Uncharacterized protein</fullName>
    </submittedName>
</protein>
<gene>
    <name evidence="1" type="ORF">GOBAR_AA25978</name>
</gene>
<reference evidence="1 2" key="1">
    <citation type="submission" date="2015-01" db="EMBL/GenBank/DDBJ databases">
        <title>Genome of allotetraploid Gossypium barbadense reveals genomic plasticity and fiber elongation in cotton evolution.</title>
        <authorList>
            <person name="Chen X."/>
            <person name="Liu X."/>
            <person name="Zhao B."/>
            <person name="Zheng H."/>
            <person name="Hu Y."/>
            <person name="Lu G."/>
            <person name="Yang C."/>
            <person name="Chen J."/>
            <person name="Shan C."/>
            <person name="Zhang L."/>
            <person name="Zhou Y."/>
            <person name="Wang L."/>
            <person name="Guo W."/>
            <person name="Bai Y."/>
            <person name="Ruan J."/>
            <person name="Shangguan X."/>
            <person name="Mao Y."/>
            <person name="Jiang J."/>
            <person name="Zhu Y."/>
            <person name="Lei J."/>
            <person name="Kang H."/>
            <person name="Chen S."/>
            <person name="He X."/>
            <person name="Wang R."/>
            <person name="Wang Y."/>
            <person name="Chen J."/>
            <person name="Wang L."/>
            <person name="Yu S."/>
            <person name="Wang B."/>
            <person name="Wei J."/>
            <person name="Song S."/>
            <person name="Lu X."/>
            <person name="Gao Z."/>
            <person name="Gu W."/>
            <person name="Deng X."/>
            <person name="Ma D."/>
            <person name="Wang S."/>
            <person name="Liang W."/>
            <person name="Fang L."/>
            <person name="Cai C."/>
            <person name="Zhu X."/>
            <person name="Zhou B."/>
            <person name="Zhang Y."/>
            <person name="Chen Z."/>
            <person name="Xu S."/>
            <person name="Zhu R."/>
            <person name="Wang S."/>
            <person name="Zhang T."/>
            <person name="Zhao G."/>
        </authorList>
    </citation>
    <scope>NUCLEOTIDE SEQUENCE [LARGE SCALE GENOMIC DNA]</scope>
    <source>
        <strain evidence="2">cv. Xinhai21</strain>
        <tissue evidence="1">Leaf</tissue>
    </source>
</reference>
<name>A0A2P5WUB7_GOSBA</name>
<organism evidence="1 2">
    <name type="scientific">Gossypium barbadense</name>
    <name type="common">Sea Island cotton</name>
    <name type="synonym">Hibiscus barbadensis</name>
    <dbReference type="NCBI Taxonomy" id="3634"/>
    <lineage>
        <taxon>Eukaryota</taxon>
        <taxon>Viridiplantae</taxon>
        <taxon>Streptophyta</taxon>
        <taxon>Embryophyta</taxon>
        <taxon>Tracheophyta</taxon>
        <taxon>Spermatophyta</taxon>
        <taxon>Magnoliopsida</taxon>
        <taxon>eudicotyledons</taxon>
        <taxon>Gunneridae</taxon>
        <taxon>Pentapetalae</taxon>
        <taxon>rosids</taxon>
        <taxon>malvids</taxon>
        <taxon>Malvales</taxon>
        <taxon>Malvaceae</taxon>
        <taxon>Malvoideae</taxon>
        <taxon>Gossypium</taxon>
    </lineage>
</organism>
<accession>A0A2P5WUB7</accession>
<dbReference type="AlphaFoldDB" id="A0A2P5WUB7"/>
<dbReference type="EMBL" id="KZ666457">
    <property type="protein sequence ID" value="PPR94692.1"/>
    <property type="molecule type" value="Genomic_DNA"/>
</dbReference>
<evidence type="ECO:0000313" key="1">
    <source>
        <dbReference type="EMBL" id="PPR94692.1"/>
    </source>
</evidence>
<sequence>MDPSRAVNTGVAMIVLKQDKHFSQDRMTHGLRQITTTVRHGRVHHTVKEHGCVPDRGRARTCPNIEPTNKVRIADGRMPQPYF</sequence>
<dbReference type="Proteomes" id="UP000239757">
    <property type="component" value="Unassembled WGS sequence"/>
</dbReference>
<proteinExistence type="predicted"/>
<evidence type="ECO:0000313" key="2">
    <source>
        <dbReference type="Proteomes" id="UP000239757"/>
    </source>
</evidence>